<evidence type="ECO:0000256" key="2">
    <source>
        <dbReference type="SAM" id="MobiDB-lite"/>
    </source>
</evidence>
<comment type="similarity">
    <text evidence="1">Belongs to the bacterial solute-binding protein 8 family.</text>
</comment>
<dbReference type="Pfam" id="PF01497">
    <property type="entry name" value="Peripla_BP_2"/>
    <property type="match status" value="1"/>
</dbReference>
<feature type="domain" description="Fe/B12 periplasmic-binding" evidence="3">
    <location>
        <begin position="126"/>
        <end position="390"/>
    </location>
</feature>
<dbReference type="EMBL" id="CP066078">
    <property type="protein sequence ID" value="QQC59757.1"/>
    <property type="molecule type" value="Genomic_DNA"/>
</dbReference>
<dbReference type="PANTHER" id="PTHR30535:SF4">
    <property type="entry name" value="HEMIN-BINDING PERIPLASMIC PROTEIN HMUT"/>
    <property type="match status" value="1"/>
</dbReference>
<feature type="region of interest" description="Disordered" evidence="2">
    <location>
        <begin position="75"/>
        <end position="107"/>
    </location>
</feature>
<name>A0A7T4MUD0_9MICC</name>
<reference evidence="4 5" key="1">
    <citation type="submission" date="2020-12" db="EMBL/GenBank/DDBJ databases">
        <title>FDA dAtabase for Regulatory Grade micrObial Sequences (FDA-ARGOS): Supporting development and validation of Infectious Disease Dx tests.</title>
        <authorList>
            <person name="Sproer C."/>
            <person name="Gronow S."/>
            <person name="Severitt S."/>
            <person name="Schroder I."/>
            <person name="Tallon L."/>
            <person name="Sadzewicz L."/>
            <person name="Zhao X."/>
            <person name="Boylan J."/>
            <person name="Ott S."/>
            <person name="Bowen H."/>
            <person name="Vavikolanu K."/>
            <person name="Mehta A."/>
            <person name="Aluvathingal J."/>
            <person name="Nadendla S."/>
            <person name="Lowell S."/>
            <person name="Myers T."/>
            <person name="Yan Y."/>
            <person name="Sichtig H."/>
        </authorList>
    </citation>
    <scope>NUCLEOTIDE SEQUENCE [LARGE SCALE GENOMIC DNA]</scope>
    <source>
        <strain evidence="4 5">FDAARGOS_1001</strain>
    </source>
</reference>
<dbReference type="AlphaFoldDB" id="A0A7T4MUD0"/>
<accession>A0A7T4MUD0</accession>
<dbReference type="PANTHER" id="PTHR30535">
    <property type="entry name" value="VITAMIN B12-BINDING PROTEIN"/>
    <property type="match status" value="1"/>
</dbReference>
<dbReference type="InterPro" id="IPR002491">
    <property type="entry name" value="ABC_transptr_periplasmic_BD"/>
</dbReference>
<evidence type="ECO:0000313" key="5">
    <source>
        <dbReference type="Proteomes" id="UP000595221"/>
    </source>
</evidence>
<dbReference type="InterPro" id="IPR050902">
    <property type="entry name" value="ABC_Transporter_SBP"/>
</dbReference>
<dbReference type="RefSeq" id="WP_198490608.1">
    <property type="nucleotide sequence ID" value="NZ_CP066078.1"/>
</dbReference>
<gene>
    <name evidence="4" type="ORF">I6H58_01875</name>
</gene>
<dbReference type="SUPFAM" id="SSF53807">
    <property type="entry name" value="Helical backbone' metal receptor"/>
    <property type="match status" value="1"/>
</dbReference>
<dbReference type="Proteomes" id="UP000595221">
    <property type="component" value="Chromosome"/>
</dbReference>
<evidence type="ECO:0000256" key="1">
    <source>
        <dbReference type="ARBA" id="ARBA00008814"/>
    </source>
</evidence>
<dbReference type="Gene3D" id="3.40.50.1980">
    <property type="entry name" value="Nitrogenase molybdenum iron protein domain"/>
    <property type="match status" value="2"/>
</dbReference>
<dbReference type="PROSITE" id="PS50983">
    <property type="entry name" value="FE_B12_PBP"/>
    <property type="match status" value="1"/>
</dbReference>
<evidence type="ECO:0000259" key="3">
    <source>
        <dbReference type="PROSITE" id="PS50983"/>
    </source>
</evidence>
<proteinExistence type="inferred from homology"/>
<evidence type="ECO:0000313" key="4">
    <source>
        <dbReference type="EMBL" id="QQC59757.1"/>
    </source>
</evidence>
<sequence length="398" mass="40995">MRPAATTRPGAAGPRALRGPAGVITALLLSLLLLLTACGDQGGAAGSSASGGGGADSEQYAASLEKAATALREHAVDDPKSITGPTEAASVPDVEPISDPSQPKLPVTVRDHQGTEVTVTDTSRILALDLYGTLAQTVEALGQGDKLVGRVTSSTEESLKHLPLVTENGHDLNAEAIMKTAPTVVLMDTTNGPTEITEQLRSAGITVVHFSPDRRMDLIDGQIQKVAEALGVPEDGKRLGERVQKDLDHAIQTIRDVAPSEDGKKLSMVFLYVRGNAGVFFILGKGSGADDLITSLSGIDAATEKGVDDIVPVTSEALVKLNPDLILAMSKGNESTGVIDGFLARPGVGETTAGKNRRVVSMDDGQILSFGPNTPAVLLSLAQAVYAPDAVAGDGASS</sequence>
<organism evidence="4 5">
    <name type="scientific">Rothia kristinae</name>
    <dbReference type="NCBI Taxonomy" id="37923"/>
    <lineage>
        <taxon>Bacteria</taxon>
        <taxon>Bacillati</taxon>
        <taxon>Actinomycetota</taxon>
        <taxon>Actinomycetes</taxon>
        <taxon>Micrococcales</taxon>
        <taxon>Micrococcaceae</taxon>
        <taxon>Rothia</taxon>
    </lineage>
</organism>
<protein>
    <submittedName>
        <fullName evidence="4">ABC transporter substrate-binding protein</fullName>
    </submittedName>
</protein>